<dbReference type="InterPro" id="IPR020846">
    <property type="entry name" value="MFS_dom"/>
</dbReference>
<feature type="transmembrane region" description="Helical" evidence="6">
    <location>
        <begin position="157"/>
        <end position="179"/>
    </location>
</feature>
<evidence type="ECO:0000256" key="2">
    <source>
        <dbReference type="ARBA" id="ARBA00022475"/>
    </source>
</evidence>
<evidence type="ECO:0000256" key="1">
    <source>
        <dbReference type="ARBA" id="ARBA00004651"/>
    </source>
</evidence>
<sequence length="417" mass="43144">MTQNPPPDDQPTATCPNTTVSAPKLYGKKLFWAVFALAMGGFGIGATEFTIMGLVQEGALDLGVSLPAMGVLISAYALGVVVGAPILTAMLAKAPRKNAVMWLMLAFTVFNALSFFAPTYELVVVSRFLAGLPHGAYFGLAALLAASYVAPTKRGSAIAWVMMGLSVANVVGVPLITWLGQTIGWRWMFASVAIVGALTLVLITIFVPPVAAPKDASVRTELTALKNGQVWMAIATGVVGFGGFFAMYSYISPIATDVAGIPLQTVPVILALYGVGMVIGNGVGGKLSDVSVIKTIVWCCIVMIVLQLAFGFTAHIPWLVFVWVPLLGIAGSALVPSLQALLMDSAPKAQALAASLNHSSLNTANALGALLGAAVLDAGFGLRAPMFLGAALAVLGLILALITGMRQRKIDAASANA</sequence>
<dbReference type="PROSITE" id="PS50850">
    <property type="entry name" value="MFS"/>
    <property type="match status" value="1"/>
</dbReference>
<dbReference type="CDD" id="cd17324">
    <property type="entry name" value="MFS_NepI_like"/>
    <property type="match status" value="1"/>
</dbReference>
<evidence type="ECO:0000256" key="5">
    <source>
        <dbReference type="ARBA" id="ARBA00023136"/>
    </source>
</evidence>
<feature type="transmembrane region" description="Helical" evidence="6">
    <location>
        <begin position="386"/>
        <end position="404"/>
    </location>
</feature>
<feature type="transmembrane region" description="Helical" evidence="6">
    <location>
        <begin position="66"/>
        <end position="87"/>
    </location>
</feature>
<organism evidence="8 9">
    <name type="scientific">Neomicrococcus aestuarii</name>
    <dbReference type="NCBI Taxonomy" id="556325"/>
    <lineage>
        <taxon>Bacteria</taxon>
        <taxon>Bacillati</taxon>
        <taxon>Actinomycetota</taxon>
        <taxon>Actinomycetes</taxon>
        <taxon>Micrococcales</taxon>
        <taxon>Micrococcaceae</taxon>
        <taxon>Neomicrococcus</taxon>
    </lineage>
</organism>
<dbReference type="InterPro" id="IPR036259">
    <property type="entry name" value="MFS_trans_sf"/>
</dbReference>
<evidence type="ECO:0000256" key="6">
    <source>
        <dbReference type="SAM" id="Phobius"/>
    </source>
</evidence>
<feature type="transmembrane region" description="Helical" evidence="6">
    <location>
        <begin position="129"/>
        <end position="150"/>
    </location>
</feature>
<dbReference type="GO" id="GO:0022857">
    <property type="term" value="F:transmembrane transporter activity"/>
    <property type="evidence" value="ECO:0007669"/>
    <property type="project" value="InterPro"/>
</dbReference>
<dbReference type="InterPro" id="IPR050189">
    <property type="entry name" value="MFS_Efflux_Transporters"/>
</dbReference>
<comment type="subcellular location">
    <subcellularLocation>
        <location evidence="1">Cell membrane</location>
        <topology evidence="1">Multi-pass membrane protein</topology>
    </subcellularLocation>
</comment>
<feature type="transmembrane region" description="Helical" evidence="6">
    <location>
        <begin position="230"/>
        <end position="251"/>
    </location>
</feature>
<feature type="transmembrane region" description="Helical" evidence="6">
    <location>
        <begin position="30"/>
        <end position="54"/>
    </location>
</feature>
<dbReference type="PANTHER" id="PTHR43124">
    <property type="entry name" value="PURINE EFFLUX PUMP PBUE"/>
    <property type="match status" value="1"/>
</dbReference>
<evidence type="ECO:0000313" key="9">
    <source>
        <dbReference type="Proteomes" id="UP000183530"/>
    </source>
</evidence>
<evidence type="ECO:0000256" key="4">
    <source>
        <dbReference type="ARBA" id="ARBA00022989"/>
    </source>
</evidence>
<dbReference type="Proteomes" id="UP000183530">
    <property type="component" value="Chromosome"/>
</dbReference>
<protein>
    <submittedName>
        <fullName evidence="8">Arabinose ABC transporter permease</fullName>
    </submittedName>
</protein>
<evidence type="ECO:0000313" key="8">
    <source>
        <dbReference type="EMBL" id="APF41220.1"/>
    </source>
</evidence>
<keyword evidence="3 6" id="KW-0812">Transmembrane</keyword>
<dbReference type="GO" id="GO:0005886">
    <property type="term" value="C:plasma membrane"/>
    <property type="evidence" value="ECO:0007669"/>
    <property type="project" value="UniProtKB-SubCell"/>
</dbReference>
<feature type="transmembrane region" description="Helical" evidence="6">
    <location>
        <begin position="320"/>
        <end position="342"/>
    </location>
</feature>
<feature type="transmembrane region" description="Helical" evidence="6">
    <location>
        <begin position="185"/>
        <end position="210"/>
    </location>
</feature>
<gene>
    <name evidence="8" type="ORF">BHE16_09705</name>
</gene>
<dbReference type="Pfam" id="PF07690">
    <property type="entry name" value="MFS_1"/>
    <property type="match status" value="1"/>
</dbReference>
<feature type="transmembrane region" description="Helical" evidence="6">
    <location>
        <begin position="295"/>
        <end position="314"/>
    </location>
</feature>
<dbReference type="InterPro" id="IPR011701">
    <property type="entry name" value="MFS"/>
</dbReference>
<keyword evidence="2" id="KW-1003">Cell membrane</keyword>
<dbReference type="RefSeq" id="WP_071894688.1">
    <property type="nucleotide sequence ID" value="NZ_CP018135.1"/>
</dbReference>
<dbReference type="Gene3D" id="1.20.1250.20">
    <property type="entry name" value="MFS general substrate transporter like domains"/>
    <property type="match status" value="2"/>
</dbReference>
<feature type="transmembrane region" description="Helical" evidence="6">
    <location>
        <begin position="99"/>
        <end position="117"/>
    </location>
</feature>
<keyword evidence="9" id="KW-1185">Reference proteome</keyword>
<accession>A0A1L2ZPW4</accession>
<feature type="transmembrane region" description="Helical" evidence="6">
    <location>
        <begin position="263"/>
        <end position="283"/>
    </location>
</feature>
<dbReference type="SUPFAM" id="SSF103473">
    <property type="entry name" value="MFS general substrate transporter"/>
    <property type="match status" value="1"/>
</dbReference>
<evidence type="ECO:0000259" key="7">
    <source>
        <dbReference type="PROSITE" id="PS50850"/>
    </source>
</evidence>
<name>A0A1L2ZPW4_9MICC</name>
<dbReference type="EMBL" id="CP018135">
    <property type="protein sequence ID" value="APF41220.1"/>
    <property type="molecule type" value="Genomic_DNA"/>
</dbReference>
<proteinExistence type="predicted"/>
<dbReference type="KEGG" id="nae:BHE16_09705"/>
<feature type="domain" description="Major facilitator superfamily (MFS) profile" evidence="7">
    <location>
        <begin position="33"/>
        <end position="408"/>
    </location>
</feature>
<evidence type="ECO:0000256" key="3">
    <source>
        <dbReference type="ARBA" id="ARBA00022692"/>
    </source>
</evidence>
<reference evidence="8 9" key="1">
    <citation type="submission" date="2016-11" db="EMBL/GenBank/DDBJ databases">
        <title>Genome sequencing of Zhihengliuella aestuarii B18 antagonistic to Plasmodiophora brassicae.</title>
        <authorList>
            <person name="Luo Y."/>
        </authorList>
    </citation>
    <scope>NUCLEOTIDE SEQUENCE [LARGE SCALE GENOMIC DNA]</scope>
    <source>
        <strain evidence="8 9">B18</strain>
    </source>
</reference>
<dbReference type="PANTHER" id="PTHR43124:SF3">
    <property type="entry name" value="CHLORAMPHENICOL EFFLUX PUMP RV0191"/>
    <property type="match status" value="1"/>
</dbReference>
<keyword evidence="4 6" id="KW-1133">Transmembrane helix</keyword>
<dbReference type="AlphaFoldDB" id="A0A1L2ZPW4"/>
<keyword evidence="5 6" id="KW-0472">Membrane</keyword>